<proteinExistence type="predicted"/>
<dbReference type="InterPro" id="IPR013087">
    <property type="entry name" value="Znf_C2H2_type"/>
</dbReference>
<feature type="compositionally biased region" description="Low complexity" evidence="2">
    <location>
        <begin position="709"/>
        <end position="723"/>
    </location>
</feature>
<feature type="coiled-coil region" evidence="1">
    <location>
        <begin position="33"/>
        <end position="67"/>
    </location>
</feature>
<feature type="region of interest" description="Disordered" evidence="2">
    <location>
        <begin position="1165"/>
        <end position="1221"/>
    </location>
</feature>
<evidence type="ECO:0000256" key="1">
    <source>
        <dbReference type="SAM" id="Coils"/>
    </source>
</evidence>
<keyword evidence="5" id="KW-1185">Reference proteome</keyword>
<evidence type="ECO:0000313" key="4">
    <source>
        <dbReference type="EMBL" id="GJE87486.1"/>
    </source>
</evidence>
<reference evidence="4 5" key="1">
    <citation type="submission" date="2021-08" db="EMBL/GenBank/DDBJ databases">
        <title>Draft Genome Sequence of Phanerochaete sordida strain YK-624.</title>
        <authorList>
            <person name="Mori T."/>
            <person name="Dohra H."/>
            <person name="Suzuki T."/>
            <person name="Kawagishi H."/>
            <person name="Hirai H."/>
        </authorList>
    </citation>
    <scope>NUCLEOTIDE SEQUENCE [LARGE SCALE GENOMIC DNA]</scope>
    <source>
        <strain evidence="4 5">YK-624</strain>
    </source>
</reference>
<feature type="region of interest" description="Disordered" evidence="2">
    <location>
        <begin position="147"/>
        <end position="292"/>
    </location>
</feature>
<comment type="caution">
    <text evidence="4">The sequence shown here is derived from an EMBL/GenBank/DDBJ whole genome shotgun (WGS) entry which is preliminary data.</text>
</comment>
<dbReference type="AlphaFoldDB" id="A0A9P3G3A9"/>
<dbReference type="SMART" id="SM00355">
    <property type="entry name" value="ZnF_C2H2"/>
    <property type="match status" value="3"/>
</dbReference>
<feature type="region of interest" description="Disordered" evidence="2">
    <location>
        <begin position="444"/>
        <end position="549"/>
    </location>
</feature>
<feature type="domain" description="C2H2-type" evidence="3">
    <location>
        <begin position="940"/>
        <end position="962"/>
    </location>
</feature>
<feature type="compositionally biased region" description="Basic residues" evidence="2">
    <location>
        <begin position="786"/>
        <end position="796"/>
    </location>
</feature>
<organism evidence="4 5">
    <name type="scientific">Phanerochaete sordida</name>
    <dbReference type="NCBI Taxonomy" id="48140"/>
    <lineage>
        <taxon>Eukaryota</taxon>
        <taxon>Fungi</taxon>
        <taxon>Dikarya</taxon>
        <taxon>Basidiomycota</taxon>
        <taxon>Agaricomycotina</taxon>
        <taxon>Agaricomycetes</taxon>
        <taxon>Polyporales</taxon>
        <taxon>Phanerochaetaceae</taxon>
        <taxon>Phanerochaete</taxon>
    </lineage>
</organism>
<accession>A0A9P3G3A9</accession>
<dbReference type="OrthoDB" id="3254002at2759"/>
<dbReference type="EMBL" id="BPQB01000006">
    <property type="protein sequence ID" value="GJE87486.1"/>
    <property type="molecule type" value="Genomic_DNA"/>
</dbReference>
<feature type="compositionally biased region" description="Polar residues" evidence="2">
    <location>
        <begin position="231"/>
        <end position="246"/>
    </location>
</feature>
<feature type="compositionally biased region" description="Basic and acidic residues" evidence="2">
    <location>
        <begin position="485"/>
        <end position="496"/>
    </location>
</feature>
<keyword evidence="1" id="KW-0175">Coiled coil</keyword>
<feature type="compositionally biased region" description="Polar residues" evidence="2">
    <location>
        <begin position="444"/>
        <end position="459"/>
    </location>
</feature>
<feature type="region of interest" description="Disordered" evidence="2">
    <location>
        <begin position="589"/>
        <end position="613"/>
    </location>
</feature>
<feature type="region of interest" description="Disordered" evidence="2">
    <location>
        <begin position="633"/>
        <end position="735"/>
    </location>
</feature>
<feature type="region of interest" description="Disordered" evidence="2">
    <location>
        <begin position="1064"/>
        <end position="1102"/>
    </location>
</feature>
<feature type="compositionally biased region" description="Polar residues" evidence="2">
    <location>
        <begin position="190"/>
        <end position="205"/>
    </location>
</feature>
<dbReference type="Proteomes" id="UP000703269">
    <property type="component" value="Unassembled WGS sequence"/>
</dbReference>
<evidence type="ECO:0000313" key="5">
    <source>
        <dbReference type="Proteomes" id="UP000703269"/>
    </source>
</evidence>
<evidence type="ECO:0000259" key="3">
    <source>
        <dbReference type="PROSITE" id="PS00028"/>
    </source>
</evidence>
<gene>
    <name evidence="4" type="ORF">PsYK624_035690</name>
</gene>
<feature type="compositionally biased region" description="Polar residues" evidence="2">
    <location>
        <begin position="468"/>
        <end position="479"/>
    </location>
</feature>
<feature type="compositionally biased region" description="Basic and acidic residues" evidence="2">
    <location>
        <begin position="536"/>
        <end position="549"/>
    </location>
</feature>
<feature type="compositionally biased region" description="Low complexity" evidence="2">
    <location>
        <begin position="689"/>
        <end position="698"/>
    </location>
</feature>
<evidence type="ECO:0000256" key="2">
    <source>
        <dbReference type="SAM" id="MobiDB-lite"/>
    </source>
</evidence>
<feature type="compositionally biased region" description="Acidic residues" evidence="2">
    <location>
        <begin position="864"/>
        <end position="873"/>
    </location>
</feature>
<feature type="domain" description="C2H2-type" evidence="3">
    <location>
        <begin position="904"/>
        <end position="926"/>
    </location>
</feature>
<feature type="region of interest" description="Disordered" evidence="2">
    <location>
        <begin position="755"/>
        <end position="873"/>
    </location>
</feature>
<protein>
    <recommendedName>
        <fullName evidence="3">C2H2-type domain-containing protein</fullName>
    </recommendedName>
</protein>
<feature type="compositionally biased region" description="Acidic residues" evidence="2">
    <location>
        <begin position="803"/>
        <end position="814"/>
    </location>
</feature>
<dbReference type="PROSITE" id="PS00028">
    <property type="entry name" value="ZINC_FINGER_C2H2_1"/>
    <property type="match status" value="2"/>
</dbReference>
<name>A0A9P3G3A9_9APHY</name>
<sequence length="1221" mass="131765">MSDGNGQQGNQPPRQWLSALAVRDGAMLTPEQYQRNQQQIASAREYLAQVETQNEDAYRRYAMAEQELRSRVEQGREAERILSQLQGQAQIQNGQQSSYSTFPSGTVSQGSLPVGYPAAPYTSTSYNGHDPRTVHLAPASYSQANQANGVASGAGAQQHGTHPSAFRPGSQPYGSSTQHPHHFPYAPSAANATHQPHNTSQSAAPPQQGRRQPVASSSRQVLQFAHHMGQAAQNPRTAEATSQVPHSASVAHRAGHHQSSSTASAANGGQVAHRTSASKSDRNHERMQTSLSNLDKNIRTIVQPLSLENTRLAFRVVVHKLRSKMVRDDGRPAELGPLEGVSVSPDVQRIGDAIAGMMTHLQGSWIIAVLHKILQDLASVAQGGGTITSARPTSAKAVNGDTATNDSSCTTPIARTFNITTTVPSGSSGVSSAADPIQIPSLPARSSATRHSEQENVPSVQFGDLQRAPQTPQGSTRPTVLTPDQADRSRLARDILRSLGRPSAQFLAQPSTSGKSGSEDANATAKRKRTSSTAESADKRPKTDADKAESLAALQTAVNGTEPASITASSAPAPPPLQMIEILPASQAPLRPQADGEPPVSSKPLVSDTSVEEIRTPGAMELALNEALRRTVLLEQDSPSAPGAPPLDAPEASSSQLQYPTPPSHATDATAVLNGDVDMVDAQPPPSSSPVLSGGASSEPLVPPIATLSDSSSTPTTPSAGPSKQPLFYASPPDEHQELDAPLILALADFVPSGLLHEPQPKARHKGKQRAYEPDSDIEILDRPPPVRKGKGKGKQAARDSDVEMVEPSDPDELAELRRAQRRSPRKQAYVLVPRPSPEFQRSASRGTGARVSKRRVLSSPESSNEDVDEFAEDFRDDEAKRKEGEEARAVHDLCYNQLHPTPCHWEGCDALLDSAKKLGLHARTHAEEYDDDHDGIVSCLWSGCPRDYKTKERLAHHVQKHSLHPVVCPYDGCNFECWSNHDMLMHVKQTAHRDGRRKPQASLIPPDPNYAPPPMPQLMPAYMTVEQPIRPATMSKIRHTTLAAKVLKNIATSAPFGIIDKSTSVRTPRRPKLSDKLTANLDSDSEAPGGRGGWRSAGPYDQWLPHRSMRVRRICDDIPSKAVTDMFARGMTIDAEWLERGETDWQPDWHDEDADGETDLGDELSFEQQETKPPADDVLPVIDVEMWDAAHPQDGQPVAGPSGTRHDEDKPVPENTPAES</sequence>
<feature type="compositionally biased region" description="Polar residues" evidence="2">
    <location>
        <begin position="257"/>
        <end position="278"/>
    </location>
</feature>
<feature type="compositionally biased region" description="Polar residues" evidence="2">
    <location>
        <begin position="506"/>
        <end position="521"/>
    </location>
</feature>